<organism evidence="1 2">
    <name type="scientific">Neisseria subflava NJ9703</name>
    <dbReference type="NCBI Taxonomy" id="546268"/>
    <lineage>
        <taxon>Bacteria</taxon>
        <taxon>Pseudomonadati</taxon>
        <taxon>Pseudomonadota</taxon>
        <taxon>Betaproteobacteria</taxon>
        <taxon>Neisseriales</taxon>
        <taxon>Neisseriaceae</taxon>
        <taxon>Neisseria</taxon>
    </lineage>
</organism>
<accession>A0A9W5ISZ9</accession>
<name>A0A9W5ISZ9_NEISU</name>
<evidence type="ECO:0000313" key="2">
    <source>
        <dbReference type="Proteomes" id="UP000004621"/>
    </source>
</evidence>
<protein>
    <submittedName>
        <fullName evidence="1">Uncharacterized protein</fullName>
    </submittedName>
</protein>
<dbReference type="EMBL" id="ACEO02000001">
    <property type="protein sequence ID" value="EFC53214.1"/>
    <property type="molecule type" value="Genomic_DNA"/>
</dbReference>
<evidence type="ECO:0000313" key="1">
    <source>
        <dbReference type="EMBL" id="EFC53214.1"/>
    </source>
</evidence>
<sequence length="41" mass="4777">MFDTSFSNRLKGRLKFQFSDGLCCFLKLYIMRAFSFGADVD</sequence>
<comment type="caution">
    <text evidence="1">The sequence shown here is derived from an EMBL/GenBank/DDBJ whole genome shotgun (WGS) entry which is preliminary data.</text>
</comment>
<proteinExistence type="predicted"/>
<dbReference type="Proteomes" id="UP000004621">
    <property type="component" value="Unassembled WGS sequence"/>
</dbReference>
<dbReference type="AlphaFoldDB" id="A0A9W5ISZ9"/>
<reference evidence="1 2" key="1">
    <citation type="submission" date="2010-01" db="EMBL/GenBank/DDBJ databases">
        <authorList>
            <person name="Weinstock G."/>
            <person name="Sodergren E."/>
            <person name="Clifton S."/>
            <person name="Fulton L."/>
            <person name="Fulton B."/>
            <person name="Courtney L."/>
            <person name="Fronick C."/>
            <person name="Harrison M."/>
            <person name="Strong C."/>
            <person name="Farmer C."/>
            <person name="Delahaunty K."/>
            <person name="Markovic C."/>
            <person name="Hall O."/>
            <person name="Minx P."/>
            <person name="Tomlinson C."/>
            <person name="Mitreva M."/>
            <person name="Nelson J."/>
            <person name="Hou S."/>
            <person name="Wollam A."/>
            <person name="Pepin K.H."/>
            <person name="Johnson M."/>
            <person name="Bhonagiri V."/>
            <person name="Nash W.E."/>
            <person name="Warren W."/>
            <person name="Chinwalla A."/>
            <person name="Mardis E.R."/>
            <person name="Wilson R.K."/>
        </authorList>
    </citation>
    <scope>NUCLEOTIDE SEQUENCE [LARGE SCALE GENOMIC DNA]</scope>
    <source>
        <strain evidence="1 2">NJ9703</strain>
    </source>
</reference>
<gene>
    <name evidence="1" type="ORF">NEISUBOT_03215</name>
</gene>